<comment type="caution">
    <text evidence="3">Lacks conserved residue(s) required for the propagation of feature annotation.</text>
</comment>
<evidence type="ECO:0000256" key="1">
    <source>
        <dbReference type="ARBA" id="ARBA00022737"/>
    </source>
</evidence>
<keyword evidence="2" id="KW-1015">Disulfide bond</keyword>
<dbReference type="SUPFAM" id="SSF49854">
    <property type="entry name" value="Spermadhesin, CUB domain"/>
    <property type="match status" value="2"/>
</dbReference>
<reference evidence="5" key="1">
    <citation type="submission" date="2019-07" db="EMBL/GenBank/DDBJ databases">
        <title>Annotation for the trematode Paragonimus miyazaki's.</title>
        <authorList>
            <person name="Choi Y.-J."/>
        </authorList>
    </citation>
    <scope>NUCLEOTIDE SEQUENCE</scope>
    <source>
        <strain evidence="5">Japan</strain>
    </source>
</reference>
<name>A0A8S9ZCA3_9TREM</name>
<feature type="domain" description="CUB" evidence="4">
    <location>
        <begin position="1"/>
        <end position="102"/>
    </location>
</feature>
<sequence length="227" mass="24222">MSEITSNSIKYPKSGNYMANVFCNWRIELAAGTRVRTAIGSVAISDDLLFVFDGPTCTSPMLLRLTGVVGQTVVASGNNTSFMFISDGNTEETGFRAMATAGTCGETLTGDVGTLDGSAVGTTGICIWHINTTSARKVNLMINEVTGTDANNWYRVFNGGSCANPAVMKNDGPNIAAYNYPESTSQLVVVSYGIPIQGTYTARASLKSMAWVKYSMILTAATAWWKI</sequence>
<comment type="caution">
    <text evidence="5">The sequence shown here is derived from an EMBL/GenBank/DDBJ whole genome shotgun (WGS) entry which is preliminary data.</text>
</comment>
<evidence type="ECO:0000256" key="2">
    <source>
        <dbReference type="ARBA" id="ARBA00023157"/>
    </source>
</evidence>
<proteinExistence type="predicted"/>
<dbReference type="EMBL" id="JTDE01000165">
    <property type="protein sequence ID" value="KAF7262118.1"/>
    <property type="molecule type" value="Genomic_DNA"/>
</dbReference>
<dbReference type="PANTHER" id="PTHR24251:SF37">
    <property type="entry name" value="CUB DOMAIN-CONTAINING PROTEIN"/>
    <property type="match status" value="1"/>
</dbReference>
<dbReference type="PROSITE" id="PS01180">
    <property type="entry name" value="CUB"/>
    <property type="match status" value="1"/>
</dbReference>
<dbReference type="InterPro" id="IPR000859">
    <property type="entry name" value="CUB_dom"/>
</dbReference>
<dbReference type="AlphaFoldDB" id="A0A8S9ZCA3"/>
<keyword evidence="1" id="KW-0677">Repeat</keyword>
<gene>
    <name evidence="5" type="ORF">EG68_00537</name>
</gene>
<evidence type="ECO:0000313" key="6">
    <source>
        <dbReference type="Proteomes" id="UP000822476"/>
    </source>
</evidence>
<dbReference type="OrthoDB" id="10434044at2759"/>
<accession>A0A8S9ZCA3</accession>
<keyword evidence="6" id="KW-1185">Reference proteome</keyword>
<organism evidence="5 6">
    <name type="scientific">Paragonimus skrjabini miyazakii</name>
    <dbReference type="NCBI Taxonomy" id="59628"/>
    <lineage>
        <taxon>Eukaryota</taxon>
        <taxon>Metazoa</taxon>
        <taxon>Spiralia</taxon>
        <taxon>Lophotrochozoa</taxon>
        <taxon>Platyhelminthes</taxon>
        <taxon>Trematoda</taxon>
        <taxon>Digenea</taxon>
        <taxon>Plagiorchiida</taxon>
        <taxon>Troglotremata</taxon>
        <taxon>Troglotrematidae</taxon>
        <taxon>Paragonimus</taxon>
    </lineage>
</organism>
<protein>
    <recommendedName>
        <fullName evidence="4">CUB domain-containing protein</fullName>
    </recommendedName>
</protein>
<dbReference type="Pfam" id="PF00431">
    <property type="entry name" value="CUB"/>
    <property type="match status" value="1"/>
</dbReference>
<evidence type="ECO:0000259" key="4">
    <source>
        <dbReference type="PROSITE" id="PS01180"/>
    </source>
</evidence>
<dbReference type="CDD" id="cd00041">
    <property type="entry name" value="CUB"/>
    <property type="match status" value="1"/>
</dbReference>
<dbReference type="Gene3D" id="2.60.120.290">
    <property type="entry name" value="Spermadhesin, CUB domain"/>
    <property type="match status" value="1"/>
</dbReference>
<dbReference type="Proteomes" id="UP000822476">
    <property type="component" value="Unassembled WGS sequence"/>
</dbReference>
<evidence type="ECO:0000256" key="3">
    <source>
        <dbReference type="PROSITE-ProRule" id="PRU00059"/>
    </source>
</evidence>
<dbReference type="SMART" id="SM00042">
    <property type="entry name" value="CUB"/>
    <property type="match status" value="1"/>
</dbReference>
<dbReference type="InterPro" id="IPR035914">
    <property type="entry name" value="Sperma_CUB_dom_sf"/>
</dbReference>
<evidence type="ECO:0000313" key="5">
    <source>
        <dbReference type="EMBL" id="KAF7262118.1"/>
    </source>
</evidence>
<dbReference type="PANTHER" id="PTHR24251">
    <property type="entry name" value="OVOCHYMASE-RELATED"/>
    <property type="match status" value="1"/>
</dbReference>